<dbReference type="EMBL" id="PJEX01000053">
    <property type="protein sequence ID" value="TKW56970.1"/>
    <property type="molecule type" value="Genomic_DNA"/>
</dbReference>
<proteinExistence type="predicted"/>
<comment type="caution">
    <text evidence="1">The sequence shown here is derived from an EMBL/GenBank/DDBJ whole genome shotgun (WGS) entry which is preliminary data.</text>
</comment>
<accession>A0A4U6XMQ8</accession>
<name>A0A4U6XMQ8_9PEZI</name>
<keyword evidence="2" id="KW-1185">Reference proteome</keyword>
<sequence length="62" mass="7158">MSSRSGVSTSLLIRHGPSRITCNSKVKPFWRVWPVLSPVEIGVDEAKRYEWATFVELPPWWS</sequence>
<evidence type="ECO:0000313" key="1">
    <source>
        <dbReference type="EMBL" id="TKW56970.1"/>
    </source>
</evidence>
<gene>
    <name evidence="1" type="ORF">CTA1_13069</name>
</gene>
<dbReference type="Proteomes" id="UP000310108">
    <property type="component" value="Unassembled WGS sequence"/>
</dbReference>
<protein>
    <submittedName>
        <fullName evidence="1">Uncharacterized protein</fullName>
    </submittedName>
</protein>
<reference evidence="1 2" key="1">
    <citation type="journal article" date="2019" name="PLoS ONE">
        <title>Comparative genome analysis indicates high evolutionary potential of pathogenicity genes in Colletotrichum tanaceti.</title>
        <authorList>
            <person name="Lelwala R.V."/>
            <person name="Korhonen P.K."/>
            <person name="Young N.D."/>
            <person name="Scott J.B."/>
            <person name="Ades P.A."/>
            <person name="Gasser R.B."/>
            <person name="Taylor P.W.J."/>
        </authorList>
    </citation>
    <scope>NUCLEOTIDE SEQUENCE [LARGE SCALE GENOMIC DNA]</scope>
    <source>
        <strain evidence="1">BRIP57314</strain>
    </source>
</reference>
<evidence type="ECO:0000313" key="2">
    <source>
        <dbReference type="Proteomes" id="UP000310108"/>
    </source>
</evidence>
<dbReference type="AlphaFoldDB" id="A0A4U6XMQ8"/>
<organism evidence="1 2">
    <name type="scientific">Colletotrichum tanaceti</name>
    <dbReference type="NCBI Taxonomy" id="1306861"/>
    <lineage>
        <taxon>Eukaryota</taxon>
        <taxon>Fungi</taxon>
        <taxon>Dikarya</taxon>
        <taxon>Ascomycota</taxon>
        <taxon>Pezizomycotina</taxon>
        <taxon>Sordariomycetes</taxon>
        <taxon>Hypocreomycetidae</taxon>
        <taxon>Glomerellales</taxon>
        <taxon>Glomerellaceae</taxon>
        <taxon>Colletotrichum</taxon>
        <taxon>Colletotrichum destructivum species complex</taxon>
    </lineage>
</organism>